<accession>A0A5C6X1P6</accession>
<feature type="domain" description="SMP-30/Gluconolactonase/LRE-like region" evidence="1">
    <location>
        <begin position="117"/>
        <end position="305"/>
    </location>
</feature>
<name>A0A5C6X1P6_9DELT</name>
<dbReference type="PROSITE" id="PS51257">
    <property type="entry name" value="PROKAR_LIPOPROTEIN"/>
    <property type="match status" value="1"/>
</dbReference>
<dbReference type="PANTHER" id="PTHR40274">
    <property type="entry name" value="VIRGINIAMYCIN B LYASE"/>
    <property type="match status" value="1"/>
</dbReference>
<dbReference type="AlphaFoldDB" id="A0A5C6X1P6"/>
<protein>
    <recommendedName>
        <fullName evidence="1">SMP-30/Gluconolactonase/LRE-like region domain-containing protein</fullName>
    </recommendedName>
</protein>
<proteinExistence type="predicted"/>
<dbReference type="EMBL" id="VOSL01000138">
    <property type="protein sequence ID" value="TXD32158.1"/>
    <property type="molecule type" value="Genomic_DNA"/>
</dbReference>
<gene>
    <name evidence="2" type="ORF">FRC96_18615</name>
</gene>
<dbReference type="InterPro" id="IPR011042">
    <property type="entry name" value="6-blade_b-propeller_TolB-like"/>
</dbReference>
<organism evidence="2 3">
    <name type="scientific">Lujinxingia vulgaris</name>
    <dbReference type="NCBI Taxonomy" id="2600176"/>
    <lineage>
        <taxon>Bacteria</taxon>
        <taxon>Deltaproteobacteria</taxon>
        <taxon>Bradymonadales</taxon>
        <taxon>Lujinxingiaceae</taxon>
        <taxon>Lujinxingia</taxon>
    </lineage>
</organism>
<dbReference type="InterPro" id="IPR013658">
    <property type="entry name" value="SGL"/>
</dbReference>
<dbReference type="InterPro" id="IPR051344">
    <property type="entry name" value="Vgb"/>
</dbReference>
<dbReference type="Gene3D" id="2.120.10.30">
    <property type="entry name" value="TolB, C-terminal domain"/>
    <property type="match status" value="3"/>
</dbReference>
<evidence type="ECO:0000313" key="3">
    <source>
        <dbReference type="Proteomes" id="UP000321046"/>
    </source>
</evidence>
<comment type="caution">
    <text evidence="2">The sequence shown here is derived from an EMBL/GenBank/DDBJ whole genome shotgun (WGS) entry which is preliminary data.</text>
</comment>
<dbReference type="OrthoDB" id="9775406at2"/>
<reference evidence="2 3" key="1">
    <citation type="submission" date="2019-08" db="EMBL/GenBank/DDBJ databases">
        <title>Bradymonadales sp. TMQ2.</title>
        <authorList>
            <person name="Liang Q."/>
        </authorList>
    </citation>
    <scope>NUCLEOTIDE SEQUENCE [LARGE SCALE GENOMIC DNA]</scope>
    <source>
        <strain evidence="2 3">TMQ2</strain>
    </source>
</reference>
<evidence type="ECO:0000313" key="2">
    <source>
        <dbReference type="EMBL" id="TXD32158.1"/>
    </source>
</evidence>
<dbReference type="Pfam" id="PF08450">
    <property type="entry name" value="SGL"/>
    <property type="match status" value="1"/>
</dbReference>
<dbReference type="Proteomes" id="UP000321046">
    <property type="component" value="Unassembled WGS sequence"/>
</dbReference>
<dbReference type="SUPFAM" id="SSF63829">
    <property type="entry name" value="Calcium-dependent phosphotriesterase"/>
    <property type="match status" value="2"/>
</dbReference>
<dbReference type="SUPFAM" id="SSF101898">
    <property type="entry name" value="NHL repeat"/>
    <property type="match status" value="1"/>
</dbReference>
<dbReference type="PANTHER" id="PTHR40274:SF4">
    <property type="entry name" value="BLL1406 PROTEIN"/>
    <property type="match status" value="1"/>
</dbReference>
<sequence>MKAVSIRAARWTSKLAAGALLLAACGGVDEDTTGESQAALWHSSGSVDNDYRMRTLTTGADLHATNGIVVGPDGNLYVASVLSRAIAVINPRSGRILDMIGTERGVDSPDDLAFGPDGSLYWTSFLTGEVGRLSPDGVKTTVGQLTPGVNAIAMSPDGRLFATVVFLGDALYELDPDGVDAPRLVGTGYAGLNSMRFGPDGNLYGPRWFAGEVVRVNVDTGAFTTVLDGLQVPAAVKFDSQGVLHVVDQYTGEIIALDLDTGETEVVAVADEVGADNLAFDANDTIYITNAHDGWVRKVLPSGRMRSLTREGLVAPGGVAVVPYQGKQTVFVADALSMKGFSTLTGRMTASIHSVIGISALATPLTATADGDRVLTSSWFANVVQTWDPAQEAVVESHADFSTPLNALRYQGDLIVSELTANRVVRREAGTFDMETLAAIPVPTGLATDGEDLWAADWVTGNIYLIADDGQALASPQIVAQGLAQPEGMAVDKDGNLLVVETGIDQITKIDVQTGQTSMVASDLDVGMPGPPGMPPTYIFNGIAVDDCGVIYVSVDTDNSVVKITPRGVDTLRCIAGLPPRPLICDYLPYLPVCADYATAPGGQH</sequence>
<evidence type="ECO:0000259" key="1">
    <source>
        <dbReference type="Pfam" id="PF08450"/>
    </source>
</evidence>
<dbReference type="RefSeq" id="WP_146976740.1">
    <property type="nucleotide sequence ID" value="NZ_VOSL01000138.1"/>
</dbReference>